<dbReference type="AlphaFoldDB" id="A0A8C9RTF1"/>
<feature type="region of interest" description="Disordered" evidence="1">
    <location>
        <begin position="428"/>
        <end position="460"/>
    </location>
</feature>
<accession>A0A8C9RTF1</accession>
<reference evidence="2" key="2">
    <citation type="submission" date="2025-08" db="UniProtKB">
        <authorList>
            <consortium name="Ensembl"/>
        </authorList>
    </citation>
    <scope>IDENTIFICATION</scope>
</reference>
<feature type="compositionally biased region" description="Basic and acidic residues" evidence="1">
    <location>
        <begin position="1003"/>
        <end position="1021"/>
    </location>
</feature>
<feature type="region of interest" description="Disordered" evidence="1">
    <location>
        <begin position="7"/>
        <end position="98"/>
    </location>
</feature>
<protein>
    <submittedName>
        <fullName evidence="2">Mucin-5AC-like</fullName>
    </submittedName>
</protein>
<dbReference type="OrthoDB" id="329227at2759"/>
<feature type="compositionally biased region" description="Polar residues" evidence="1">
    <location>
        <begin position="963"/>
        <end position="975"/>
    </location>
</feature>
<feature type="compositionally biased region" description="Polar residues" evidence="1">
    <location>
        <begin position="48"/>
        <end position="65"/>
    </location>
</feature>
<feature type="region of interest" description="Disordered" evidence="1">
    <location>
        <begin position="603"/>
        <end position="626"/>
    </location>
</feature>
<gene>
    <name evidence="2" type="primary">LOC108934660</name>
</gene>
<feature type="region of interest" description="Disordered" evidence="1">
    <location>
        <begin position="530"/>
        <end position="560"/>
    </location>
</feature>
<evidence type="ECO:0000313" key="2">
    <source>
        <dbReference type="Ensembl" id="ENSSFOP00015018463.2"/>
    </source>
</evidence>
<feature type="region of interest" description="Disordered" evidence="1">
    <location>
        <begin position="321"/>
        <end position="356"/>
    </location>
</feature>
<reference evidence="2 3" key="1">
    <citation type="submission" date="2019-04" db="EMBL/GenBank/DDBJ databases">
        <authorList>
            <consortium name="Wellcome Sanger Institute Data Sharing"/>
        </authorList>
    </citation>
    <scope>NUCLEOTIDE SEQUENCE [LARGE SCALE GENOMIC DNA]</scope>
</reference>
<feature type="compositionally biased region" description="Basic and acidic residues" evidence="1">
    <location>
        <begin position="858"/>
        <end position="876"/>
    </location>
</feature>
<dbReference type="Proteomes" id="UP000694397">
    <property type="component" value="Chromosome 11"/>
</dbReference>
<reference evidence="2" key="3">
    <citation type="submission" date="2025-09" db="UniProtKB">
        <authorList>
            <consortium name="Ensembl"/>
        </authorList>
    </citation>
    <scope>IDENTIFICATION</scope>
</reference>
<keyword evidence="3" id="KW-1185">Reference proteome</keyword>
<evidence type="ECO:0000313" key="3">
    <source>
        <dbReference type="Proteomes" id="UP000694397"/>
    </source>
</evidence>
<dbReference type="InterPro" id="IPR028004">
    <property type="entry name" value="DUF4643"/>
</dbReference>
<dbReference type="Pfam" id="PF15485">
    <property type="entry name" value="DUF4643"/>
    <property type="match status" value="1"/>
</dbReference>
<dbReference type="GeneID" id="108934660"/>
<sequence>MLTALNYSNGQLGLLSPQYPPPLLPKPGKDNARLQKLLKKTAKKKASHQTSQTPVPFRSSLSPVNEASPDLEHSDTSTPPETPDPIHTTNLYSRCPIRPPYQHSPSPYLYQQNVGLVTTPTFASQQNASLVCTLHHQVTPLHTFKMLLPTEIAGPSAPALASISTSSFPAPPTATTTAPVSEEVPVTAQALTQTSTLEPTATSAREPVQNQTASMTLVLAQHSKPLISSQDVEFSPESVMTCSMKSNAVHTPESQERDLSTLEPTVLQSTVNEIAKSKKPLFEVPQIKIYTAKASFYEISKPPLYDTSEITTPFNGAPPAKLLKSTMPTPDVKLGTRPTYEFSPTKTAYGRPKTPSYASRANTPVFEVSKGNCHLFATSSSTILPPDGCVRIVNTETHRLNIHTSATITTKSAPTEGGNLVETVCPESSSIHSENEPRVEPGNIIQNNVPSVDPTSENPMNKIFSNDVIAKETSAYGARKLSDISVEQKVITSTTDVSSSVASGVDQELKTPVLEVSKSAADLLRHKSPNTLVHERPIPTPSSFGFQKPPGYEPPKPRSKSKYYGLTPAAYVAYGGIKSNSPTYGISKPMTPTFQPPQLNELSTSKTPTSDFSTTAPSFEVSNTGTPLKEDERLVAPPGETITLPVSTMKSPEMLTSAVGSNFSEVPKPITKPCIQARQTDLPACGVENVQISTSEAVKYKLPSLDSQTTNTSGYEMQQEVQTLKTLGSERQKVRVQPPDLQILNAPNNVAETFRHKIQPLETAEISMEVRSHSQEKTIVQGTNGASMPMCQSGTKPSVILQSEHLKETPTPQILSVQVAGFKAPMTEGSTPASIPQVTDKMTSLSSSQHSAQPGGGHGEKEKATEAGAKVKEKSLQKKSIASIWPSSKQSKAEKKDSSNDSMSKKDPQGKDPEKPKGLKSKLSGWSRLKKHMVVEPEEPKFPEPVSESAQEGVANTEHMSENAPSEVSDRSGTPGNAPRAMKMWDAMLFQMFSTKENIMKQINEKKSKSERKDASKDEQKHVPSFVYHLPLLLYRPRFDARKLKEAASRPLTKIAAVFERGLLHRKTQDDEPKDFNRVATGFGAIKSADG</sequence>
<feature type="region of interest" description="Disordered" evidence="1">
    <location>
        <begin position="1000"/>
        <end position="1021"/>
    </location>
</feature>
<dbReference type="KEGG" id="sfm:108934660"/>
<feature type="compositionally biased region" description="Basic and acidic residues" evidence="1">
    <location>
        <begin position="933"/>
        <end position="942"/>
    </location>
</feature>
<feature type="compositionally biased region" description="Polar residues" evidence="1">
    <location>
        <begin position="828"/>
        <end position="852"/>
    </location>
</feature>
<proteinExistence type="predicted"/>
<feature type="region of interest" description="Disordered" evidence="1">
    <location>
        <begin position="827"/>
        <end position="978"/>
    </location>
</feature>
<feature type="compositionally biased region" description="Polar residues" evidence="1">
    <location>
        <begin position="444"/>
        <end position="459"/>
    </location>
</feature>
<feature type="compositionally biased region" description="Basic and acidic residues" evidence="1">
    <location>
        <begin position="891"/>
        <end position="917"/>
    </location>
</feature>
<name>A0A8C9RTF1_SCLFO</name>
<dbReference type="PANTHER" id="PTHR38004">
    <property type="entry name" value="PROLINE-RICH PROTEIN 33"/>
    <property type="match status" value="1"/>
</dbReference>
<organism evidence="2 3">
    <name type="scientific">Scleropages formosus</name>
    <name type="common">Asian bonytongue</name>
    <name type="synonym">Osteoglossum formosum</name>
    <dbReference type="NCBI Taxonomy" id="113540"/>
    <lineage>
        <taxon>Eukaryota</taxon>
        <taxon>Metazoa</taxon>
        <taxon>Chordata</taxon>
        <taxon>Craniata</taxon>
        <taxon>Vertebrata</taxon>
        <taxon>Euteleostomi</taxon>
        <taxon>Actinopterygii</taxon>
        <taxon>Neopterygii</taxon>
        <taxon>Teleostei</taxon>
        <taxon>Osteoglossocephala</taxon>
        <taxon>Osteoglossomorpha</taxon>
        <taxon>Osteoglossiformes</taxon>
        <taxon>Osteoglossidae</taxon>
        <taxon>Scleropages</taxon>
    </lineage>
</organism>
<dbReference type="Ensembl" id="ENSSFOT00015018677.2">
    <property type="protein sequence ID" value="ENSSFOP00015018463.2"/>
    <property type="gene ID" value="ENSSFOG00015011872.2"/>
</dbReference>
<dbReference type="PANTHER" id="PTHR38004:SF1">
    <property type="entry name" value="PROLINE-RICH PROTEIN 33"/>
    <property type="match status" value="1"/>
</dbReference>
<dbReference type="GeneTree" id="ENSGT00940000167812"/>
<feature type="compositionally biased region" description="Basic residues" evidence="1">
    <location>
        <begin position="36"/>
        <end position="47"/>
    </location>
</feature>
<dbReference type="RefSeq" id="XP_018608176.2">
    <property type="nucleotide sequence ID" value="XM_018752660.2"/>
</dbReference>
<evidence type="ECO:0000256" key="1">
    <source>
        <dbReference type="SAM" id="MobiDB-lite"/>
    </source>
</evidence>